<comment type="caution">
    <text evidence="4">The sequence shown here is derived from an EMBL/GenBank/DDBJ whole genome shotgun (WGS) entry which is preliminary data.</text>
</comment>
<dbReference type="Gene3D" id="2.60.40.10">
    <property type="entry name" value="Immunoglobulins"/>
    <property type="match status" value="5"/>
</dbReference>
<accession>A0A2N3UD89</accession>
<keyword evidence="2" id="KW-0732">Signal</keyword>
<sequence length="1234" mass="130203">MSPFKTDLMRQLLPRHLFFSLLALLLLLSGHAWSQSCPTTVQVDGRTVLCEGETTILRAPEGAGLTYLWFKDGVQTTATGRELQVTETGRYKVQVSGSACTTNTSSEVPITVNSRPALPDFTVEPSTPPCSGTPIVFEIINSSPDETYTWTFGDGSNGRGPRVEHTYNERGIGIATFDVTVLATSTITSCPAPEPVTKQVQIRRLPEISFTEENNFLTCLPDTVADADISVTATITNTTQEPALSDIRSYFVDWGDGSAPVQYRPSDFPISNPNPYTAVGDYTITISAVAGNGCTEPFTRVYSVSKEPKAGFSLGKKRADESQQPPCVPVIVTPEDSATGGGLTYIWSVTPDQGYVLESGSLTEANPVFRFTQSGVYTIEQIVTNGCDSDTASQGIVVGWPQVQPPQGGVFCGPTRIDLSASGAGGVPGGGGGLFIDKNLGEQITVTISINGPKGPTTRTFNSETFSYAYDFDRPGTYTIAVEAVNECGSSNAIFQGQPQPPVQVVILQQPGQPTIANPGIVCEGDFVELTPTSSAPSFAWFDTDDPNAAPVFIGNTFVTPPLPAGSNNFYVAARDSAQGVLCTGPRRQVTVRVNPRVTNNLIDIGGQTTGSVCVGGVLTELTGSRPSGGDETSAYSYTWLVSTTGPDRGYAAAPGVNNNQNYTPTQPIGSTSWFRRVVRSANCSPDSSNVLEIIAVDPVPPSANIVTPALQEICAGDAPGQLVGSQPSGGAGGPYTYRWEVSSTGPDAGFVAAPGTNNGENYNPPSNLAGSNWFRRVVTSANCDSPSEAVRITVSPAITGNTITSAQQDECSGSTPASITGSAPSGGNGNYTYEWQLSTSGATGNFTPAPGTNNQQSYTPASITQTTWFRRVVRAGQCTPSESNVVEIRIRPAITGNSISAPQEICSGTQPAPLSGTTPSGGSGGFTYRWESSISGPTAGFNPAPGQNTGPGYAPPVLTRDTWFRRVAISAGCENASESVLIAMLALPDAPILTVRDARACVGGSATLTVANANGNTIEWYDAPTGGSPLFVGNTFVTQELDRNTTFYVQARNSNNCANATRTSVNVTVVQPVADAGPDVEIIQGRPAELRASGGVSYQWEPAESLSNANVANPVARPDVTTTYTVTITTEEGCTATDEVTVTVIPAITAPNAFSPNGDRVNDVWEIENIQNYPDARIEIFNRWGNQIFSSTGYATPWDGTYNGESLPVATYYYIIYLNSSEKPISGHVTIIR</sequence>
<feature type="region of interest" description="Disordered" evidence="1">
    <location>
        <begin position="807"/>
        <end position="826"/>
    </location>
</feature>
<feature type="signal peptide" evidence="2">
    <location>
        <begin position="1"/>
        <end position="34"/>
    </location>
</feature>
<feature type="chain" id="PRO_5014937062" evidence="2">
    <location>
        <begin position="35"/>
        <end position="1234"/>
    </location>
</feature>
<dbReference type="SUPFAM" id="SSF49299">
    <property type="entry name" value="PKD domain"/>
    <property type="match status" value="2"/>
</dbReference>
<evidence type="ECO:0000313" key="5">
    <source>
        <dbReference type="Proteomes" id="UP000233782"/>
    </source>
</evidence>
<dbReference type="AlphaFoldDB" id="A0A2N3UD89"/>
<dbReference type="PROSITE" id="PS50093">
    <property type="entry name" value="PKD"/>
    <property type="match status" value="1"/>
</dbReference>
<dbReference type="InterPro" id="IPR022409">
    <property type="entry name" value="PKD/Chitinase_dom"/>
</dbReference>
<dbReference type="SMART" id="SM00089">
    <property type="entry name" value="PKD"/>
    <property type="match status" value="3"/>
</dbReference>
<dbReference type="EMBL" id="PJMU01000002">
    <property type="protein sequence ID" value="PKV67321.1"/>
    <property type="molecule type" value="Genomic_DNA"/>
</dbReference>
<keyword evidence="5" id="KW-1185">Reference proteome</keyword>
<proteinExistence type="predicted"/>
<dbReference type="CDD" id="cd00146">
    <property type="entry name" value="PKD"/>
    <property type="match status" value="1"/>
</dbReference>
<dbReference type="InterPro" id="IPR013783">
    <property type="entry name" value="Ig-like_fold"/>
</dbReference>
<dbReference type="Proteomes" id="UP000233782">
    <property type="component" value="Unassembled WGS sequence"/>
</dbReference>
<name>A0A2N3UD89_9BACT</name>
<evidence type="ECO:0000256" key="1">
    <source>
        <dbReference type="SAM" id="MobiDB-lite"/>
    </source>
</evidence>
<organism evidence="4 5">
    <name type="scientific">Pontibacter ramchanderi</name>
    <dbReference type="NCBI Taxonomy" id="1179743"/>
    <lineage>
        <taxon>Bacteria</taxon>
        <taxon>Pseudomonadati</taxon>
        <taxon>Bacteroidota</taxon>
        <taxon>Cytophagia</taxon>
        <taxon>Cytophagales</taxon>
        <taxon>Hymenobacteraceae</taxon>
        <taxon>Pontibacter</taxon>
    </lineage>
</organism>
<dbReference type="Pfam" id="PF00801">
    <property type="entry name" value="PKD"/>
    <property type="match status" value="1"/>
</dbReference>
<dbReference type="InterPro" id="IPR000601">
    <property type="entry name" value="PKD_dom"/>
</dbReference>
<evidence type="ECO:0000313" key="4">
    <source>
        <dbReference type="EMBL" id="PKV67321.1"/>
    </source>
</evidence>
<dbReference type="Pfam" id="PF13585">
    <property type="entry name" value="CHU_C"/>
    <property type="match status" value="1"/>
</dbReference>
<dbReference type="InterPro" id="IPR044023">
    <property type="entry name" value="Ig_7"/>
</dbReference>
<gene>
    <name evidence="4" type="ORF">BD749_2464</name>
</gene>
<evidence type="ECO:0000256" key="2">
    <source>
        <dbReference type="SAM" id="SignalP"/>
    </source>
</evidence>
<evidence type="ECO:0000259" key="3">
    <source>
        <dbReference type="PROSITE" id="PS50093"/>
    </source>
</evidence>
<feature type="compositionally biased region" description="Polar residues" evidence="1">
    <location>
        <begin position="807"/>
        <end position="824"/>
    </location>
</feature>
<dbReference type="InterPro" id="IPR026341">
    <property type="entry name" value="T9SS_type_B"/>
</dbReference>
<dbReference type="Pfam" id="PF19081">
    <property type="entry name" value="Ig_7"/>
    <property type="match status" value="2"/>
</dbReference>
<reference evidence="4 5" key="1">
    <citation type="submission" date="2017-12" db="EMBL/GenBank/DDBJ databases">
        <title>Genomic Encyclopedia of Type Strains, Phase III (KMG-III): the genomes of soil and plant-associated and newly described type strains.</title>
        <authorList>
            <person name="Whitman W."/>
        </authorList>
    </citation>
    <scope>NUCLEOTIDE SEQUENCE [LARGE SCALE GENOMIC DNA]</scope>
    <source>
        <strain evidence="4 5">LP43</strain>
    </source>
</reference>
<dbReference type="InterPro" id="IPR035986">
    <property type="entry name" value="PKD_dom_sf"/>
</dbReference>
<dbReference type="NCBIfam" id="TIGR04131">
    <property type="entry name" value="Bac_Flav_CTERM"/>
    <property type="match status" value="1"/>
</dbReference>
<protein>
    <submittedName>
        <fullName evidence="4">Gliding motility-associated-like protein</fullName>
    </submittedName>
</protein>
<feature type="domain" description="PKD" evidence="3">
    <location>
        <begin position="118"/>
        <end position="180"/>
    </location>
</feature>